<feature type="transmembrane region" description="Helical" evidence="2">
    <location>
        <begin position="123"/>
        <end position="142"/>
    </location>
</feature>
<dbReference type="Proteomes" id="UP000280842">
    <property type="component" value="Unassembled WGS sequence"/>
</dbReference>
<name>A0A3M0BE94_9AQUI</name>
<dbReference type="RefSeq" id="WP_121923477.1">
    <property type="nucleotide sequence ID" value="NZ_REFO01000013.1"/>
</dbReference>
<keyword evidence="2" id="KW-0472">Membrane</keyword>
<dbReference type="PANTHER" id="PTHR30576">
    <property type="entry name" value="COLANIC BIOSYNTHESIS UDP-GLUCOSE LIPID CARRIER TRANSFERASE"/>
    <property type="match status" value="1"/>
</dbReference>
<gene>
    <name evidence="4" type="ORF">CLV39_1370</name>
</gene>
<keyword evidence="2" id="KW-1133">Transmembrane helix</keyword>
<evidence type="ECO:0000313" key="4">
    <source>
        <dbReference type="EMBL" id="RMA93308.1"/>
    </source>
</evidence>
<evidence type="ECO:0000313" key="5">
    <source>
        <dbReference type="Proteomes" id="UP000280842"/>
    </source>
</evidence>
<organism evidence="4 5">
    <name type="scientific">Hydrogenothermus marinus</name>
    <dbReference type="NCBI Taxonomy" id="133270"/>
    <lineage>
        <taxon>Bacteria</taxon>
        <taxon>Pseudomonadati</taxon>
        <taxon>Aquificota</taxon>
        <taxon>Aquificia</taxon>
        <taxon>Aquificales</taxon>
        <taxon>Hydrogenothermaceae</taxon>
        <taxon>Hydrogenothermus</taxon>
    </lineage>
</organism>
<dbReference type="EMBL" id="REFO01000013">
    <property type="protein sequence ID" value="RMA93308.1"/>
    <property type="molecule type" value="Genomic_DNA"/>
</dbReference>
<comment type="caution">
    <text evidence="4">The sequence shown here is derived from an EMBL/GenBank/DDBJ whole genome shotgun (WGS) entry which is preliminary data.</text>
</comment>
<keyword evidence="4" id="KW-0808">Transferase</keyword>
<comment type="similarity">
    <text evidence="1">Belongs to the bacterial sugar transferase family.</text>
</comment>
<dbReference type="Pfam" id="PF02397">
    <property type="entry name" value="Bac_transf"/>
    <property type="match status" value="1"/>
</dbReference>
<dbReference type="AlphaFoldDB" id="A0A3M0BE94"/>
<evidence type="ECO:0000259" key="3">
    <source>
        <dbReference type="Pfam" id="PF02397"/>
    </source>
</evidence>
<dbReference type="PANTHER" id="PTHR30576:SF0">
    <property type="entry name" value="UNDECAPRENYL-PHOSPHATE N-ACETYLGALACTOSAMINYL 1-PHOSPHATE TRANSFERASE-RELATED"/>
    <property type="match status" value="1"/>
</dbReference>
<evidence type="ECO:0000256" key="1">
    <source>
        <dbReference type="ARBA" id="ARBA00006464"/>
    </source>
</evidence>
<reference evidence="4 5" key="1">
    <citation type="submission" date="2018-10" db="EMBL/GenBank/DDBJ databases">
        <title>Genomic Encyclopedia of Archaeal and Bacterial Type Strains, Phase II (KMG-II): from individual species to whole genera.</title>
        <authorList>
            <person name="Goeker M."/>
        </authorList>
    </citation>
    <scope>NUCLEOTIDE SEQUENCE [LARGE SCALE GENOMIC DNA]</scope>
    <source>
        <strain evidence="4 5">VM1</strain>
    </source>
</reference>
<keyword evidence="2" id="KW-0812">Transmembrane</keyword>
<keyword evidence="5" id="KW-1185">Reference proteome</keyword>
<protein>
    <submittedName>
        <fullName evidence="4">Lipopolysaccharide/colanic/teichoic acid biosynthesis glycosyltransferase</fullName>
    </submittedName>
</protein>
<proteinExistence type="inferred from homology"/>
<accession>A0A3M0BE94</accession>
<dbReference type="OrthoDB" id="9808602at2"/>
<dbReference type="InterPro" id="IPR003362">
    <property type="entry name" value="Bact_transf"/>
</dbReference>
<sequence length="309" mass="36928">MIVIGDSYKFTKYDLEKLNKKFPQIVHISYKDKNVKDVIKAIKQTLDNEKGKKLIVLNTDVPVPDELIKYLTSLELEGISFLSIEHFLEKYLHKCYIPENPNDLSFLEDIKPYSKWQYIQKRFIDFFGIFWLFFFSWPVMLYCVYRIKKESPEGPIFFKQKRVGKNGKEFVCIKFRSMVPDAEKGKPQFANEDDPRVFKWGVVMRKTRLDELPQMWNILKGEMHLIGPRPERKYWVEQFEKVIPYYNERHVVAPGITGWAQVNYPYGANVEDAKQKLMYDLYYIKNWNIWLELKIVWKTAMTVIMKKGV</sequence>
<dbReference type="GO" id="GO:0016780">
    <property type="term" value="F:phosphotransferase activity, for other substituted phosphate groups"/>
    <property type="evidence" value="ECO:0007669"/>
    <property type="project" value="TreeGrafter"/>
</dbReference>
<evidence type="ECO:0000256" key="2">
    <source>
        <dbReference type="SAM" id="Phobius"/>
    </source>
</evidence>
<feature type="domain" description="Bacterial sugar transferase" evidence="3">
    <location>
        <begin position="121"/>
        <end position="304"/>
    </location>
</feature>